<dbReference type="GO" id="GO:0005886">
    <property type="term" value="C:plasma membrane"/>
    <property type="evidence" value="ECO:0007669"/>
    <property type="project" value="UniProtKB-SubCell"/>
</dbReference>
<evidence type="ECO:0000256" key="1">
    <source>
        <dbReference type="ARBA" id="ARBA00004651"/>
    </source>
</evidence>
<feature type="transmembrane region" description="Helical" evidence="12">
    <location>
        <begin position="44"/>
        <end position="63"/>
    </location>
</feature>
<evidence type="ECO:0000256" key="6">
    <source>
        <dbReference type="ARBA" id="ARBA00022741"/>
    </source>
</evidence>
<dbReference type="InterPro" id="IPR036890">
    <property type="entry name" value="HATPase_C_sf"/>
</dbReference>
<keyword evidence="7 14" id="KW-0418">Kinase</keyword>
<dbReference type="Gene3D" id="6.10.340.10">
    <property type="match status" value="1"/>
</dbReference>
<evidence type="ECO:0000256" key="4">
    <source>
        <dbReference type="ARBA" id="ARBA00022679"/>
    </source>
</evidence>
<evidence type="ECO:0000256" key="5">
    <source>
        <dbReference type="ARBA" id="ARBA00022692"/>
    </source>
</evidence>
<keyword evidence="9 12" id="KW-1133">Transmembrane helix</keyword>
<evidence type="ECO:0000256" key="11">
    <source>
        <dbReference type="ARBA" id="ARBA00023136"/>
    </source>
</evidence>
<dbReference type="InterPro" id="IPR010559">
    <property type="entry name" value="Sig_transdc_His_kin_internal"/>
</dbReference>
<gene>
    <name evidence="14" type="primary">ypdA_2</name>
    <name evidence="14" type="ORF">BEH84_00325</name>
</gene>
<dbReference type="PANTHER" id="PTHR34220">
    <property type="entry name" value="SENSOR HISTIDINE KINASE YPDA"/>
    <property type="match status" value="1"/>
</dbReference>
<keyword evidence="2" id="KW-1003">Cell membrane</keyword>
<evidence type="ECO:0000256" key="12">
    <source>
        <dbReference type="SAM" id="Phobius"/>
    </source>
</evidence>
<dbReference type="EC" id="2.7.13.3" evidence="14"/>
<organism evidence="14 15">
    <name type="scientific">Eisenbergiella tayi</name>
    <dbReference type="NCBI Taxonomy" id="1432052"/>
    <lineage>
        <taxon>Bacteria</taxon>
        <taxon>Bacillati</taxon>
        <taxon>Bacillota</taxon>
        <taxon>Clostridia</taxon>
        <taxon>Lachnospirales</taxon>
        <taxon>Lachnospiraceae</taxon>
        <taxon>Eisenbergiella</taxon>
    </lineage>
</organism>
<dbReference type="Proteomes" id="UP000095003">
    <property type="component" value="Unassembled WGS sequence"/>
</dbReference>
<sequence length="643" mass="74341">MGGRESRGGFIMIPEKYFTGKKSVFFYAGALYRKVIKNSFFNKIFLVYLAITFVSCIILFFTLTQSLISVKYDQALVMSDQILATVDTYLEKKIANVKSIQQKLYRDGGNWRMITEELKNPAAERLSAYQRQELNNAVIQTYYSIDKDLNGIFLFGSQEENMLQFGSSQSNAEYSFFLDYCRNHASDDFSSLQLVSSRNPAHTSNTFSLFLTDAVRNPDNFADCIGVSGIYFNAMNIQQSYYQYNRHLKGTIYIIDSSRNLLYDSSSSYLTQEHFPWEKLMETAGGNFLYRGINYNVVRSSSGPWYIVNAFPMSMVREDVKVLQKNILSILFLIFILTFLLNYISTKFFAKRIRPITDTMEQVKTGHLTSFQIQPNSDDEIGYIYSELIKMCSSLDDHIQKEYVYQLKQKEMELYALQAQVDPHFLYNTLESIRMSLYMKGETEASKMIRILSDMFRNIMKKDVAVSNREEINYVRSYLELYQFRYGSRMKYEISIPDEVYRYATIKHILQPVIENALIHGIQDTGTDEHPSAISISAEKKGEDILFFVRDDGCGIPEDKLEEIRRKLAQGDLFQDSIGIYNVNNRLRIVYGSSYRLQIQSRLRRPPSSDGTGGEDGGTLVTLRIRAMKKKELEEYVQTINRG</sequence>
<dbReference type="PANTHER" id="PTHR34220:SF11">
    <property type="entry name" value="SENSOR PROTEIN KINASE HPTS"/>
    <property type="match status" value="1"/>
</dbReference>
<name>A0A1E3AVQ3_9FIRM</name>
<keyword evidence="5 12" id="KW-0812">Transmembrane</keyword>
<evidence type="ECO:0000313" key="14">
    <source>
        <dbReference type="EMBL" id="ODM12611.1"/>
    </source>
</evidence>
<keyword evidence="6" id="KW-0547">Nucleotide-binding</keyword>
<proteinExistence type="predicted"/>
<evidence type="ECO:0000256" key="3">
    <source>
        <dbReference type="ARBA" id="ARBA00022553"/>
    </source>
</evidence>
<keyword evidence="4 14" id="KW-0808">Transferase</keyword>
<dbReference type="Pfam" id="PF02518">
    <property type="entry name" value="HATPase_c"/>
    <property type="match status" value="1"/>
</dbReference>
<evidence type="ECO:0000256" key="10">
    <source>
        <dbReference type="ARBA" id="ARBA00023012"/>
    </source>
</evidence>
<keyword evidence="8" id="KW-0067">ATP-binding</keyword>
<dbReference type="Pfam" id="PF06580">
    <property type="entry name" value="His_kinase"/>
    <property type="match status" value="1"/>
</dbReference>
<keyword evidence="3" id="KW-0597">Phosphoprotein</keyword>
<dbReference type="SUPFAM" id="SSF55874">
    <property type="entry name" value="ATPase domain of HSP90 chaperone/DNA topoisomerase II/histidine kinase"/>
    <property type="match status" value="1"/>
</dbReference>
<protein>
    <submittedName>
        <fullName evidence="14">Sensor histidine kinase YpdA</fullName>
        <ecNumber evidence="14">2.7.13.3</ecNumber>
    </submittedName>
</protein>
<dbReference type="EMBL" id="MCGI01000001">
    <property type="protein sequence ID" value="ODM12611.1"/>
    <property type="molecule type" value="Genomic_DNA"/>
</dbReference>
<dbReference type="InterPro" id="IPR003660">
    <property type="entry name" value="HAMP_dom"/>
</dbReference>
<comment type="caution">
    <text evidence="14">The sequence shown here is derived from an EMBL/GenBank/DDBJ whole genome shotgun (WGS) entry which is preliminary data.</text>
</comment>
<evidence type="ECO:0000256" key="7">
    <source>
        <dbReference type="ARBA" id="ARBA00022777"/>
    </source>
</evidence>
<feature type="transmembrane region" description="Helical" evidence="12">
    <location>
        <begin position="327"/>
        <end position="344"/>
    </location>
</feature>
<dbReference type="SMART" id="SM00387">
    <property type="entry name" value="HATPase_c"/>
    <property type="match status" value="1"/>
</dbReference>
<dbReference type="AlphaFoldDB" id="A0A1E3AVQ3"/>
<evidence type="ECO:0000256" key="8">
    <source>
        <dbReference type="ARBA" id="ARBA00022840"/>
    </source>
</evidence>
<accession>A0A1E3AVQ3</accession>
<dbReference type="GO" id="GO:0000155">
    <property type="term" value="F:phosphorelay sensor kinase activity"/>
    <property type="evidence" value="ECO:0007669"/>
    <property type="project" value="InterPro"/>
</dbReference>
<keyword evidence="10" id="KW-0902">Two-component regulatory system</keyword>
<dbReference type="Gene3D" id="3.30.565.10">
    <property type="entry name" value="Histidine kinase-like ATPase, C-terminal domain"/>
    <property type="match status" value="1"/>
</dbReference>
<dbReference type="InterPro" id="IPR003594">
    <property type="entry name" value="HATPase_dom"/>
</dbReference>
<comment type="subcellular location">
    <subcellularLocation>
        <location evidence="1">Cell membrane</location>
        <topology evidence="1">Multi-pass membrane protein</topology>
    </subcellularLocation>
</comment>
<reference evidence="14 15" key="1">
    <citation type="submission" date="2016-07" db="EMBL/GenBank/DDBJ databases">
        <title>Characterization of isolates of Eisenbergiella tayi derived from blood cultures, using whole genome sequencing.</title>
        <authorList>
            <person name="Burdz T."/>
            <person name="Wiebe D."/>
            <person name="Huynh C."/>
            <person name="Bernard K."/>
        </authorList>
    </citation>
    <scope>NUCLEOTIDE SEQUENCE [LARGE SCALE GENOMIC DNA]</scope>
    <source>
        <strain evidence="14 15">NML 120489</strain>
    </source>
</reference>
<keyword evidence="11 12" id="KW-0472">Membrane</keyword>
<feature type="domain" description="HAMP" evidence="13">
    <location>
        <begin position="347"/>
        <end position="400"/>
    </location>
</feature>
<dbReference type="InterPro" id="IPR050640">
    <property type="entry name" value="Bact_2-comp_sensor_kinase"/>
</dbReference>
<dbReference type="GO" id="GO:0005524">
    <property type="term" value="F:ATP binding"/>
    <property type="evidence" value="ECO:0007669"/>
    <property type="project" value="UniProtKB-KW"/>
</dbReference>
<evidence type="ECO:0000256" key="2">
    <source>
        <dbReference type="ARBA" id="ARBA00022475"/>
    </source>
</evidence>
<evidence type="ECO:0000256" key="9">
    <source>
        <dbReference type="ARBA" id="ARBA00022989"/>
    </source>
</evidence>
<evidence type="ECO:0000313" key="15">
    <source>
        <dbReference type="Proteomes" id="UP000095003"/>
    </source>
</evidence>
<dbReference type="PROSITE" id="PS50885">
    <property type="entry name" value="HAMP"/>
    <property type="match status" value="1"/>
</dbReference>
<evidence type="ECO:0000259" key="13">
    <source>
        <dbReference type="PROSITE" id="PS50885"/>
    </source>
</evidence>